<keyword evidence="4" id="KW-0677">Repeat</keyword>
<sequence>MLEGKRRVQSTVVRISVGSLSNRIIPPGADVEVLSSPFKVCIVKRLVSELERLRDVVGRLVETVPMPPHETDLFKFCQSSALASAGEDTPVSALVQFLEHILRGLVEEVTGLTLDGAVTSTMSLYGHTDYLLCHDDRQNNRKIAFIWYLTKDWREEYGGHLDLIDSNGGYPTEIVRSILPEENSLVFFEVCDHSFHQVSEVLTRSKLRLSVNGWFHLPTAPARPSPTNGLRHSTALTLKTPSYALVESEMSLFVNNEYLQHYQQIQINRLIEENSEISLDNFLKSKWADKITTELCSSDVTWHLRGPPNRRKYEVADERSLGPTVTRFLNLMKSQHMFALLEKMTQLELTSKWVHKNGESSLVSPKCGFQVQRWMRGFYTLASDEDFCETVPVLDVFINFNCAEWTHESGGFMSYIGRGDEDENHPAENLVNNDPAKKWKCSSWEKSVSVVLQLDRAVVINSIDIGNEHSAFIEVLVGRSSSPDEPFQVLLVASSFMSPMEARNGTMGTRVRMFSSEQLRKPVVEKRWDRVKVICSQPFNKHVQYETADDLEKKPELVPRKDNATAKNNLDVKVKRVEGPLRISSSAKQQSTTIPSAKQQSTTTPSVKQQSTTTPSVKQQSTTTPSVKQQSTTIPSAKRQSSNENSFGAKQVMERPQRKLFSKLLEGVVFVLSGYQNPDRAHIRAKALEMGAKYKTDWSLGCTHLICAFSNTPKFQQVRGRGHIVTKEWIEHCYSKRRRLPWRRYALDQRDKGPESEEEILELLPSSDVGLENCTRSHEQTADSPGVKEHTVNNSGSEECTSDIPYVKERTASVQERTADSSDSDTEDEIERVRTAQKDDSYSGDTDVETTNEVIQDNTPLPHLPTFFNKITFHLSVDLDSDLRARLHRYIVAFKGKVSPDIDSKVDFVVSNSRNAVEEGQSVRVSPQWVWNCCDKEQLLSTQDVADNKLQI</sequence>
<gene>
    <name evidence="14" type="ORF">TMSB3V08_LOCUS10577</name>
</gene>
<evidence type="ECO:0000256" key="1">
    <source>
        <dbReference type="ARBA" id="ARBA00001961"/>
    </source>
</evidence>
<feature type="domain" description="BRCT" evidence="12">
    <location>
        <begin position="863"/>
        <end position="947"/>
    </location>
</feature>
<accession>A0A7R9HT22</accession>
<evidence type="ECO:0000256" key="10">
    <source>
        <dbReference type="ARBA" id="ARBA00023242"/>
    </source>
</evidence>
<feature type="compositionally biased region" description="Basic and acidic residues" evidence="11">
    <location>
        <begin position="550"/>
        <end position="579"/>
    </location>
</feature>
<dbReference type="SUPFAM" id="SSF49785">
    <property type="entry name" value="Galactose-binding domain-like"/>
    <property type="match status" value="1"/>
</dbReference>
<keyword evidence="7" id="KW-0560">Oxidoreductase</keyword>
<feature type="compositionally biased region" description="Basic and acidic residues" evidence="11">
    <location>
        <begin position="831"/>
        <end position="841"/>
    </location>
</feature>
<feature type="compositionally biased region" description="Polar residues" evidence="11">
    <location>
        <begin position="583"/>
        <end position="648"/>
    </location>
</feature>
<evidence type="ECO:0000256" key="9">
    <source>
        <dbReference type="ARBA" id="ARBA00023204"/>
    </source>
</evidence>
<dbReference type="GO" id="GO:0003684">
    <property type="term" value="F:damaged DNA binding"/>
    <property type="evidence" value="ECO:0007669"/>
    <property type="project" value="InterPro"/>
</dbReference>
<keyword evidence="8" id="KW-0408">Iron</keyword>
<dbReference type="EMBL" id="OB796907">
    <property type="protein sequence ID" value="CAD7433913.1"/>
    <property type="molecule type" value="Genomic_DNA"/>
</dbReference>
<name>A0A7R9HT22_9NEOP</name>
<dbReference type="InterPro" id="IPR006620">
    <property type="entry name" value="Pro_4_hyd_alph"/>
</dbReference>
<dbReference type="FunFam" id="3.40.50.10190:FF:000008">
    <property type="entry name" value="X-ray repair cross complementing 1"/>
    <property type="match status" value="1"/>
</dbReference>
<evidence type="ECO:0000256" key="6">
    <source>
        <dbReference type="ARBA" id="ARBA00022964"/>
    </source>
</evidence>
<dbReference type="SUPFAM" id="SSF52113">
    <property type="entry name" value="BRCT domain"/>
    <property type="match status" value="2"/>
</dbReference>
<dbReference type="GO" id="GO:0031543">
    <property type="term" value="F:peptidyl-proline dioxygenase activity"/>
    <property type="evidence" value="ECO:0007669"/>
    <property type="project" value="UniProtKB-ARBA"/>
</dbReference>
<evidence type="ECO:0008006" key="15">
    <source>
        <dbReference type="Google" id="ProtNLM"/>
    </source>
</evidence>
<dbReference type="SMART" id="SM00292">
    <property type="entry name" value="BRCT"/>
    <property type="match status" value="2"/>
</dbReference>
<evidence type="ECO:0000256" key="5">
    <source>
        <dbReference type="ARBA" id="ARBA00022763"/>
    </source>
</evidence>
<keyword evidence="5" id="KW-0227">DNA damage</keyword>
<dbReference type="GO" id="GO:0006303">
    <property type="term" value="P:double-strand break repair via nonhomologous end joining"/>
    <property type="evidence" value="ECO:0007669"/>
    <property type="project" value="InterPro"/>
</dbReference>
<reference evidence="14" key="1">
    <citation type="submission" date="2020-11" db="EMBL/GenBank/DDBJ databases">
        <authorList>
            <person name="Tran Van P."/>
        </authorList>
    </citation>
    <scope>NUCLEOTIDE SEQUENCE</scope>
</reference>
<keyword evidence="6" id="KW-0223">Dioxygenase</keyword>
<dbReference type="PROSITE" id="PS50172">
    <property type="entry name" value="BRCT"/>
    <property type="match status" value="2"/>
</dbReference>
<dbReference type="Gene3D" id="2.60.120.620">
    <property type="entry name" value="q2cbj1_9rhob like domain"/>
    <property type="match status" value="1"/>
</dbReference>
<dbReference type="AlphaFoldDB" id="A0A7R9HT22"/>
<evidence type="ECO:0000256" key="8">
    <source>
        <dbReference type="ARBA" id="ARBA00023004"/>
    </source>
</evidence>
<evidence type="ECO:0000256" key="2">
    <source>
        <dbReference type="ARBA" id="ARBA00004123"/>
    </source>
</evidence>
<dbReference type="InterPro" id="IPR005123">
    <property type="entry name" value="Oxoglu/Fe-dep_dioxygenase_dom"/>
</dbReference>
<evidence type="ECO:0000313" key="14">
    <source>
        <dbReference type="EMBL" id="CAD7433913.1"/>
    </source>
</evidence>
<dbReference type="Gene3D" id="2.60.120.260">
    <property type="entry name" value="Galactose-binding domain-like"/>
    <property type="match status" value="1"/>
</dbReference>
<proteinExistence type="predicted"/>
<feature type="compositionally biased region" description="Basic and acidic residues" evidence="11">
    <location>
        <begin position="775"/>
        <end position="791"/>
    </location>
</feature>
<dbReference type="InterPro" id="IPR036420">
    <property type="entry name" value="BRCT_dom_sf"/>
</dbReference>
<dbReference type="Pfam" id="PF13661">
    <property type="entry name" value="2OG-FeII_Oxy_4"/>
    <property type="match status" value="1"/>
</dbReference>
<organism evidence="14">
    <name type="scientific">Timema monikensis</name>
    <dbReference type="NCBI Taxonomy" id="170555"/>
    <lineage>
        <taxon>Eukaryota</taxon>
        <taxon>Metazoa</taxon>
        <taxon>Ecdysozoa</taxon>
        <taxon>Arthropoda</taxon>
        <taxon>Hexapoda</taxon>
        <taxon>Insecta</taxon>
        <taxon>Pterygota</taxon>
        <taxon>Neoptera</taxon>
        <taxon>Polyneoptera</taxon>
        <taxon>Phasmatodea</taxon>
        <taxon>Timematodea</taxon>
        <taxon>Timematoidea</taxon>
        <taxon>Timematidae</taxon>
        <taxon>Timema</taxon>
    </lineage>
</organism>
<evidence type="ECO:0000259" key="13">
    <source>
        <dbReference type="PROSITE" id="PS51471"/>
    </source>
</evidence>
<dbReference type="CDD" id="cd17725">
    <property type="entry name" value="BRCT_XRCC1_rpt1"/>
    <property type="match status" value="1"/>
</dbReference>
<dbReference type="GO" id="GO:0031418">
    <property type="term" value="F:L-ascorbic acid binding"/>
    <property type="evidence" value="ECO:0007669"/>
    <property type="project" value="InterPro"/>
</dbReference>
<feature type="region of interest" description="Disordered" evidence="11">
    <location>
        <begin position="775"/>
        <end position="848"/>
    </location>
</feature>
<dbReference type="GO" id="GO:0005506">
    <property type="term" value="F:iron ion binding"/>
    <property type="evidence" value="ECO:0007669"/>
    <property type="project" value="InterPro"/>
</dbReference>
<dbReference type="InterPro" id="IPR008979">
    <property type="entry name" value="Galactose-bd-like_sf"/>
</dbReference>
<comment type="subcellular location">
    <subcellularLocation>
        <location evidence="2">Nucleus</location>
    </subcellularLocation>
</comment>
<dbReference type="InterPro" id="IPR039558">
    <property type="entry name" value="TPA1/OFD1_N"/>
</dbReference>
<evidence type="ECO:0000256" key="3">
    <source>
        <dbReference type="ARBA" id="ARBA00022723"/>
    </source>
</evidence>
<protein>
    <recommendedName>
        <fullName evidence="15">US12 prolyl 3-hydroxylase</fullName>
    </recommendedName>
</protein>
<evidence type="ECO:0000256" key="7">
    <source>
        <dbReference type="ARBA" id="ARBA00023002"/>
    </source>
</evidence>
<dbReference type="GO" id="GO:0000012">
    <property type="term" value="P:single strand break repair"/>
    <property type="evidence" value="ECO:0007669"/>
    <property type="project" value="InterPro"/>
</dbReference>
<dbReference type="InterPro" id="IPR002706">
    <property type="entry name" value="Xrcc1_N"/>
</dbReference>
<dbReference type="PANTHER" id="PTHR11370">
    <property type="entry name" value="DNA-REPAIR PROTEIN XRCC1"/>
    <property type="match status" value="1"/>
</dbReference>
<keyword evidence="10" id="KW-0539">Nucleus</keyword>
<keyword evidence="3" id="KW-0479">Metal-binding</keyword>
<dbReference type="FunFam" id="2.60.120.260:FF:000025">
    <property type="entry name" value="DNA repair protein XRCC1 isoform X1"/>
    <property type="match status" value="1"/>
</dbReference>
<feature type="region of interest" description="Disordered" evidence="11">
    <location>
        <begin position="546"/>
        <end position="651"/>
    </location>
</feature>
<dbReference type="Gene3D" id="3.40.50.10190">
    <property type="entry name" value="BRCT domain"/>
    <property type="match status" value="2"/>
</dbReference>
<evidence type="ECO:0000256" key="4">
    <source>
        <dbReference type="ARBA" id="ARBA00022737"/>
    </source>
</evidence>
<dbReference type="Pfam" id="PF00533">
    <property type="entry name" value="BRCT"/>
    <property type="match status" value="1"/>
</dbReference>
<dbReference type="Pfam" id="PF01834">
    <property type="entry name" value="XRCC1_N"/>
    <property type="match status" value="1"/>
</dbReference>
<evidence type="ECO:0000259" key="12">
    <source>
        <dbReference type="PROSITE" id="PS50172"/>
    </source>
</evidence>
<dbReference type="Pfam" id="PF16589">
    <property type="entry name" value="BRCT_2"/>
    <property type="match status" value="1"/>
</dbReference>
<comment type="cofactor">
    <cofactor evidence="1">
        <name>L-ascorbate</name>
        <dbReference type="ChEBI" id="CHEBI:38290"/>
    </cofactor>
</comment>
<dbReference type="PROSITE" id="PS51471">
    <property type="entry name" value="FE2OG_OXY"/>
    <property type="match status" value="1"/>
</dbReference>
<dbReference type="SMART" id="SM00702">
    <property type="entry name" value="P4Hc"/>
    <property type="match status" value="1"/>
</dbReference>
<dbReference type="InterPro" id="IPR001357">
    <property type="entry name" value="BRCT_dom"/>
</dbReference>
<dbReference type="PANTHER" id="PTHR11370:SF5">
    <property type="entry name" value="DNA REPAIR PROTEIN XRCC1"/>
    <property type="match status" value="1"/>
</dbReference>
<feature type="domain" description="Fe2OG dioxygenase" evidence="13">
    <location>
        <begin position="113"/>
        <end position="217"/>
    </location>
</feature>
<feature type="domain" description="BRCT" evidence="12">
    <location>
        <begin position="660"/>
        <end position="747"/>
    </location>
</feature>
<dbReference type="GO" id="GO:0005634">
    <property type="term" value="C:nucleus"/>
    <property type="evidence" value="ECO:0007669"/>
    <property type="project" value="UniProtKB-SubCell"/>
</dbReference>
<keyword evidence="9" id="KW-0234">DNA repair</keyword>
<dbReference type="GO" id="GO:0006284">
    <property type="term" value="P:base-excision repair"/>
    <property type="evidence" value="ECO:0007669"/>
    <property type="project" value="InterPro"/>
</dbReference>
<dbReference type="InterPro" id="IPR045080">
    <property type="entry name" value="BRCT_XRCC1_rpt1"/>
</dbReference>
<evidence type="ECO:0000256" key="11">
    <source>
        <dbReference type="SAM" id="MobiDB-lite"/>
    </source>
</evidence>